<comment type="caution">
    <text evidence="2">The sequence shown here is derived from an EMBL/GenBank/DDBJ whole genome shotgun (WGS) entry which is preliminary data.</text>
</comment>
<accession>A0ABW5K316</accession>
<name>A0ABW5K316_9FLAO</name>
<sequence>MKLQTQIPLKQEKNNLIDYNAKLLLLGSCFSENIGEKFTYFKFQSLVNPFGILFHPKAIETVVEKALDLKKYTDKDVFFHNEQWHCFDVHSKLSNASKAILLEDLNATIQTTNQQLTKATHIIITLGTAWVYKHIETNTIVANCHKVPQKAFTKQLLTVDEILNSLKNIVSKIKQVNANASVIFTVSPVRHIKDGFVENTQSKSHLITAIHQLLQEKEQSLGLAYFPSFEIMLDELRDYRFYKEDMLHPNKLAVSYIWNKFQQVWISSEANKTMQEIDTIQKGLMHKPFNPNAKAHLQFLDALDQKIKRIKTKHDFVIF</sequence>
<keyword evidence="2" id="KW-0378">Hydrolase</keyword>
<dbReference type="EMBL" id="JBHULM010000011">
    <property type="protein sequence ID" value="MFD2542241.1"/>
    <property type="molecule type" value="Genomic_DNA"/>
</dbReference>
<proteinExistence type="predicted"/>
<evidence type="ECO:0000313" key="2">
    <source>
        <dbReference type="EMBL" id="MFD2542241.1"/>
    </source>
</evidence>
<dbReference type="InterPro" id="IPR036514">
    <property type="entry name" value="SGNH_hydro_sf"/>
</dbReference>
<dbReference type="InterPro" id="IPR014982">
    <property type="entry name" value="GSCFA"/>
</dbReference>
<dbReference type="Pfam" id="PF08885">
    <property type="entry name" value="GSCFA"/>
    <property type="match status" value="1"/>
</dbReference>
<evidence type="ECO:0000259" key="1">
    <source>
        <dbReference type="Pfam" id="PF08885"/>
    </source>
</evidence>
<dbReference type="Proteomes" id="UP001597467">
    <property type="component" value="Unassembled WGS sequence"/>
</dbReference>
<reference evidence="3" key="1">
    <citation type="journal article" date="2019" name="Int. J. Syst. Evol. Microbiol.">
        <title>The Global Catalogue of Microorganisms (GCM) 10K type strain sequencing project: providing services to taxonomists for standard genome sequencing and annotation.</title>
        <authorList>
            <consortium name="The Broad Institute Genomics Platform"/>
            <consortium name="The Broad Institute Genome Sequencing Center for Infectious Disease"/>
            <person name="Wu L."/>
            <person name="Ma J."/>
        </authorList>
    </citation>
    <scope>NUCLEOTIDE SEQUENCE [LARGE SCALE GENOMIC DNA]</scope>
    <source>
        <strain evidence="3">KCTC 42808</strain>
    </source>
</reference>
<evidence type="ECO:0000313" key="3">
    <source>
        <dbReference type="Proteomes" id="UP001597467"/>
    </source>
</evidence>
<dbReference type="Gene3D" id="3.40.50.1110">
    <property type="entry name" value="SGNH hydrolase"/>
    <property type="match status" value="1"/>
</dbReference>
<dbReference type="EC" id="3.1.-.-" evidence="2"/>
<feature type="domain" description="GSCFA" evidence="1">
    <location>
        <begin position="22"/>
        <end position="261"/>
    </location>
</feature>
<protein>
    <submittedName>
        <fullName evidence="2">GSCFA domain-containing protein</fullName>
        <ecNumber evidence="2">3.1.-.-</ecNumber>
    </submittedName>
</protein>
<gene>
    <name evidence="2" type="ORF">ACFSSB_07920</name>
</gene>
<dbReference type="RefSeq" id="WP_379902914.1">
    <property type="nucleotide sequence ID" value="NZ_JBHULM010000011.1"/>
</dbReference>
<organism evidence="2 3">
    <name type="scientific">Lacinutrix gracilariae</name>
    <dbReference type="NCBI Taxonomy" id="1747198"/>
    <lineage>
        <taxon>Bacteria</taxon>
        <taxon>Pseudomonadati</taxon>
        <taxon>Bacteroidota</taxon>
        <taxon>Flavobacteriia</taxon>
        <taxon>Flavobacteriales</taxon>
        <taxon>Flavobacteriaceae</taxon>
        <taxon>Lacinutrix</taxon>
    </lineage>
</organism>
<dbReference type="SUPFAM" id="SSF52266">
    <property type="entry name" value="SGNH hydrolase"/>
    <property type="match status" value="1"/>
</dbReference>
<dbReference type="GO" id="GO:0016787">
    <property type="term" value="F:hydrolase activity"/>
    <property type="evidence" value="ECO:0007669"/>
    <property type="project" value="UniProtKB-KW"/>
</dbReference>
<keyword evidence="3" id="KW-1185">Reference proteome</keyword>